<organism evidence="1 2">
    <name type="scientific">Kitasatospora xanthocidica</name>
    <dbReference type="NCBI Taxonomy" id="83382"/>
    <lineage>
        <taxon>Bacteria</taxon>
        <taxon>Bacillati</taxon>
        <taxon>Actinomycetota</taxon>
        <taxon>Actinomycetes</taxon>
        <taxon>Kitasatosporales</taxon>
        <taxon>Streptomycetaceae</taxon>
        <taxon>Kitasatospora</taxon>
    </lineage>
</organism>
<evidence type="ECO:0000313" key="1">
    <source>
        <dbReference type="EMBL" id="RGD59854.1"/>
    </source>
</evidence>
<sequence length="76" mass="8268">MLMLAARVSMRVWKASLVVPSQEVAASVLALVRVWRICLRVSAALRQGSPAAITAPGSRACAMVRSWAWLYLVKSV</sequence>
<dbReference type="AlphaFoldDB" id="A0A372ZWE9"/>
<protein>
    <submittedName>
        <fullName evidence="1">Uncharacterized protein</fullName>
    </submittedName>
</protein>
<gene>
    <name evidence="1" type="ORF">DR950_20555</name>
</gene>
<dbReference type="EMBL" id="QVIG01000001">
    <property type="protein sequence ID" value="RGD59854.1"/>
    <property type="molecule type" value="Genomic_DNA"/>
</dbReference>
<evidence type="ECO:0000313" key="2">
    <source>
        <dbReference type="Proteomes" id="UP000263377"/>
    </source>
</evidence>
<reference evidence="1 2" key="1">
    <citation type="submission" date="2018-08" db="EMBL/GenBank/DDBJ databases">
        <title>Diversity &amp; Physiological Properties of Lignin-Decomposing Actinobacteria from Soil.</title>
        <authorList>
            <person name="Roh S.G."/>
            <person name="Kim S.B."/>
        </authorList>
    </citation>
    <scope>NUCLEOTIDE SEQUENCE [LARGE SCALE GENOMIC DNA]</scope>
    <source>
        <strain evidence="1 2">MMS17-GH009</strain>
    </source>
</reference>
<comment type="caution">
    <text evidence="1">The sequence shown here is derived from an EMBL/GenBank/DDBJ whole genome shotgun (WGS) entry which is preliminary data.</text>
</comment>
<dbReference type="Proteomes" id="UP000263377">
    <property type="component" value="Unassembled WGS sequence"/>
</dbReference>
<keyword evidence="2" id="KW-1185">Reference proteome</keyword>
<name>A0A372ZWE9_9ACTN</name>
<proteinExistence type="predicted"/>
<accession>A0A372ZWE9</accession>